<dbReference type="EMBL" id="BMJC01000001">
    <property type="protein sequence ID" value="GGA85931.1"/>
    <property type="molecule type" value="Genomic_DNA"/>
</dbReference>
<sequence>MAAAKKIPVTLLYGSLAALGMIGVTVITYLNGTQAFIGGAAYLMYVFPVVLAIVAALAQKRRKGGILGFRDALKACFGVIVLSLAVQTVFTLILVKWIDPRFGRALPDAVLTKMESTYRRFHVPEDEIASSLAEQKKSDPFSVGPMLWGLALKYIIGFPVAVLFAAIIGQRLVNRSPKA</sequence>
<evidence type="ECO:0000313" key="3">
    <source>
        <dbReference type="Proteomes" id="UP000607559"/>
    </source>
</evidence>
<evidence type="ECO:0008006" key="4">
    <source>
        <dbReference type="Google" id="ProtNLM"/>
    </source>
</evidence>
<name>A0A8J2XR88_9BACT</name>
<reference evidence="2" key="2">
    <citation type="submission" date="2020-09" db="EMBL/GenBank/DDBJ databases">
        <authorList>
            <person name="Sun Q."/>
            <person name="Zhou Y."/>
        </authorList>
    </citation>
    <scope>NUCLEOTIDE SEQUENCE</scope>
    <source>
        <strain evidence="2">CGMCC 1.15448</strain>
    </source>
</reference>
<dbReference type="Pfam" id="PF13858">
    <property type="entry name" value="DUF4199"/>
    <property type="match status" value="1"/>
</dbReference>
<proteinExistence type="predicted"/>
<feature type="transmembrane region" description="Helical" evidence="1">
    <location>
        <begin position="146"/>
        <end position="168"/>
    </location>
</feature>
<dbReference type="AlphaFoldDB" id="A0A8J2XR88"/>
<reference evidence="2" key="1">
    <citation type="journal article" date="2014" name="Int. J. Syst. Evol. Microbiol.">
        <title>Complete genome sequence of Corynebacterium casei LMG S-19264T (=DSM 44701T), isolated from a smear-ripened cheese.</title>
        <authorList>
            <consortium name="US DOE Joint Genome Institute (JGI-PGF)"/>
            <person name="Walter F."/>
            <person name="Albersmeier A."/>
            <person name="Kalinowski J."/>
            <person name="Ruckert C."/>
        </authorList>
    </citation>
    <scope>NUCLEOTIDE SEQUENCE</scope>
    <source>
        <strain evidence="2">CGMCC 1.15448</strain>
    </source>
</reference>
<feature type="transmembrane region" description="Helical" evidence="1">
    <location>
        <begin position="79"/>
        <end position="98"/>
    </location>
</feature>
<dbReference type="Proteomes" id="UP000607559">
    <property type="component" value="Unassembled WGS sequence"/>
</dbReference>
<accession>A0A8J2XR88</accession>
<dbReference type="InterPro" id="IPR025250">
    <property type="entry name" value="DUF4199"/>
</dbReference>
<feature type="transmembrane region" description="Helical" evidence="1">
    <location>
        <begin position="36"/>
        <end position="58"/>
    </location>
</feature>
<evidence type="ECO:0000256" key="1">
    <source>
        <dbReference type="SAM" id="Phobius"/>
    </source>
</evidence>
<keyword evidence="1" id="KW-0472">Membrane</keyword>
<keyword evidence="3" id="KW-1185">Reference proteome</keyword>
<protein>
    <recommendedName>
        <fullName evidence="4">DUF4199 domain-containing protein</fullName>
    </recommendedName>
</protein>
<organism evidence="2 3">
    <name type="scientific">Puia dinghuensis</name>
    <dbReference type="NCBI Taxonomy" id="1792502"/>
    <lineage>
        <taxon>Bacteria</taxon>
        <taxon>Pseudomonadati</taxon>
        <taxon>Bacteroidota</taxon>
        <taxon>Chitinophagia</taxon>
        <taxon>Chitinophagales</taxon>
        <taxon>Chitinophagaceae</taxon>
        <taxon>Puia</taxon>
    </lineage>
</organism>
<keyword evidence="1" id="KW-1133">Transmembrane helix</keyword>
<evidence type="ECO:0000313" key="2">
    <source>
        <dbReference type="EMBL" id="GGA85931.1"/>
    </source>
</evidence>
<dbReference type="RefSeq" id="WP_188928455.1">
    <property type="nucleotide sequence ID" value="NZ_BMJC01000001.1"/>
</dbReference>
<gene>
    <name evidence="2" type="ORF">GCM10011511_06240</name>
</gene>
<keyword evidence="1" id="KW-0812">Transmembrane</keyword>
<feature type="transmembrane region" description="Helical" evidence="1">
    <location>
        <begin position="12"/>
        <end position="30"/>
    </location>
</feature>
<comment type="caution">
    <text evidence="2">The sequence shown here is derived from an EMBL/GenBank/DDBJ whole genome shotgun (WGS) entry which is preliminary data.</text>
</comment>